<name>A0A087TWN3_STEMI</name>
<feature type="non-terminal residue" evidence="1">
    <location>
        <position position="285"/>
    </location>
</feature>
<sequence length="285" mass="33048">MLIKVDKKLDIVGRKLRLSVKGNRIYLIAKKRRTEKQKCKEKLNSKIKCSESKKIHVKTVSKERSSPTKLYSISNSSKNEETTLEEMEAFLQELRANTRKTAVKDLQQNLRMVKHQSEKVQFLDKSQAQRKAKLMTCVSVTADAAEKEASILKDIRMHRRDLKKLSDLEIKKNKLLQKFKAETDSIITAYKRSKKCNKRLTISEAEKFIKTEIFLKALKNRTTMSKDKKSKQMFVSFAFKRPAVNSKKVSEESQTRIKSASLSEESQRLLNTLRAKIKAKKSKNY</sequence>
<dbReference type="Proteomes" id="UP000054359">
    <property type="component" value="Unassembled WGS sequence"/>
</dbReference>
<proteinExistence type="predicted"/>
<keyword evidence="2" id="KW-1185">Reference proteome</keyword>
<accession>A0A087TWN3</accession>
<protein>
    <submittedName>
        <fullName evidence="1">Uncharacterized protein</fullName>
    </submittedName>
</protein>
<dbReference type="EMBL" id="KK117095">
    <property type="protein sequence ID" value="KFM69522.1"/>
    <property type="molecule type" value="Genomic_DNA"/>
</dbReference>
<dbReference type="OrthoDB" id="6434191at2759"/>
<reference evidence="1 2" key="1">
    <citation type="submission" date="2013-11" db="EMBL/GenBank/DDBJ databases">
        <title>Genome sequencing of Stegodyphus mimosarum.</title>
        <authorList>
            <person name="Bechsgaard J."/>
        </authorList>
    </citation>
    <scope>NUCLEOTIDE SEQUENCE [LARGE SCALE GENOMIC DNA]</scope>
</reference>
<gene>
    <name evidence="1" type="ORF">X975_10796</name>
</gene>
<dbReference type="AlphaFoldDB" id="A0A087TWN3"/>
<evidence type="ECO:0000313" key="2">
    <source>
        <dbReference type="Proteomes" id="UP000054359"/>
    </source>
</evidence>
<organism evidence="1 2">
    <name type="scientific">Stegodyphus mimosarum</name>
    <name type="common">African social velvet spider</name>
    <dbReference type="NCBI Taxonomy" id="407821"/>
    <lineage>
        <taxon>Eukaryota</taxon>
        <taxon>Metazoa</taxon>
        <taxon>Ecdysozoa</taxon>
        <taxon>Arthropoda</taxon>
        <taxon>Chelicerata</taxon>
        <taxon>Arachnida</taxon>
        <taxon>Araneae</taxon>
        <taxon>Araneomorphae</taxon>
        <taxon>Entelegynae</taxon>
        <taxon>Eresoidea</taxon>
        <taxon>Eresidae</taxon>
        <taxon>Stegodyphus</taxon>
    </lineage>
</organism>
<evidence type="ECO:0000313" key="1">
    <source>
        <dbReference type="EMBL" id="KFM69522.1"/>
    </source>
</evidence>